<evidence type="ECO:0000313" key="2">
    <source>
        <dbReference type="Proteomes" id="UP000784294"/>
    </source>
</evidence>
<dbReference type="EMBL" id="CAAALY010252235">
    <property type="protein sequence ID" value="VEL36446.1"/>
    <property type="molecule type" value="Genomic_DNA"/>
</dbReference>
<evidence type="ECO:0000313" key="1">
    <source>
        <dbReference type="EMBL" id="VEL36446.1"/>
    </source>
</evidence>
<name>A0A448XGS8_9PLAT</name>
<gene>
    <name evidence="1" type="ORF">PXEA_LOCUS29886</name>
</gene>
<keyword evidence="2" id="KW-1185">Reference proteome</keyword>
<protein>
    <submittedName>
        <fullName evidence="1">Uncharacterized protein</fullName>
    </submittedName>
</protein>
<dbReference type="Proteomes" id="UP000784294">
    <property type="component" value="Unassembled WGS sequence"/>
</dbReference>
<reference evidence="1" key="1">
    <citation type="submission" date="2018-11" db="EMBL/GenBank/DDBJ databases">
        <authorList>
            <consortium name="Pathogen Informatics"/>
        </authorList>
    </citation>
    <scope>NUCLEOTIDE SEQUENCE</scope>
</reference>
<sequence>MALSPNLYCRLHIAWVSSTPSEGLDLGLFVSSDNVDQQRGSHWVTGLIQSSREARPFQIRLDDKANLFLLSLLTFRVKVLGEEIRRSVPPEDGWIGSIDPDMIKN</sequence>
<accession>A0A448XGS8</accession>
<dbReference type="AlphaFoldDB" id="A0A448XGS8"/>
<proteinExistence type="predicted"/>
<comment type="caution">
    <text evidence="1">The sequence shown here is derived from an EMBL/GenBank/DDBJ whole genome shotgun (WGS) entry which is preliminary data.</text>
</comment>
<organism evidence="1 2">
    <name type="scientific">Protopolystoma xenopodis</name>
    <dbReference type="NCBI Taxonomy" id="117903"/>
    <lineage>
        <taxon>Eukaryota</taxon>
        <taxon>Metazoa</taxon>
        <taxon>Spiralia</taxon>
        <taxon>Lophotrochozoa</taxon>
        <taxon>Platyhelminthes</taxon>
        <taxon>Monogenea</taxon>
        <taxon>Polyopisthocotylea</taxon>
        <taxon>Polystomatidea</taxon>
        <taxon>Polystomatidae</taxon>
        <taxon>Protopolystoma</taxon>
    </lineage>
</organism>